<dbReference type="PANTHER" id="PTHR43861">
    <property type="entry name" value="TRANS-ACONITATE 2-METHYLTRANSFERASE-RELATED"/>
    <property type="match status" value="1"/>
</dbReference>
<keyword evidence="2" id="KW-0808">Transferase</keyword>
<protein>
    <submittedName>
        <fullName evidence="2">Class I SAM-dependent methyltransferase</fullName>
    </submittedName>
</protein>
<keyword evidence="2" id="KW-0489">Methyltransferase</keyword>
<accession>A0ABN3EVV2</accession>
<evidence type="ECO:0000313" key="2">
    <source>
        <dbReference type="EMBL" id="GAA2273899.1"/>
    </source>
</evidence>
<feature type="domain" description="Methyltransferase type 12" evidence="1">
    <location>
        <begin position="67"/>
        <end position="159"/>
    </location>
</feature>
<dbReference type="InterPro" id="IPR013217">
    <property type="entry name" value="Methyltransf_12"/>
</dbReference>
<dbReference type="EMBL" id="BAAATR010000048">
    <property type="protein sequence ID" value="GAA2273899.1"/>
    <property type="molecule type" value="Genomic_DNA"/>
</dbReference>
<comment type="caution">
    <text evidence="2">The sequence shown here is derived from an EMBL/GenBank/DDBJ whole genome shotgun (WGS) entry which is preliminary data.</text>
</comment>
<proteinExistence type="predicted"/>
<dbReference type="SUPFAM" id="SSF53335">
    <property type="entry name" value="S-adenosyl-L-methionine-dependent methyltransferases"/>
    <property type="match status" value="1"/>
</dbReference>
<evidence type="ECO:0000259" key="1">
    <source>
        <dbReference type="Pfam" id="PF08242"/>
    </source>
</evidence>
<keyword evidence="3" id="KW-1185">Reference proteome</keyword>
<gene>
    <name evidence="2" type="ORF">GCM10010430_69780</name>
</gene>
<sequence>MLAELLARGGSALLEGFPPDGREYWAARFWDRAAAEQHVQLRSEFLTQKETIAELLRKYGQDAKQVIEVACGTGEFTAMAAKLTPASEITAIDISAEGLARTAKRVKHDNLKLVEGDFWADHDLGQADLVQCLDAIHHLGDLRQVLVRLRSLMKPGGVFVGNLWIGDNFHEFQRKRYGTAAHLVRTASFFGTAVIIRASAGQLKTGAYRTQLTKSEDAVAVLRDVFDEVVEVRKERYFMGFVCRMNDGPQQ</sequence>
<reference evidence="2 3" key="1">
    <citation type="journal article" date="2019" name="Int. J. Syst. Evol. Microbiol.">
        <title>The Global Catalogue of Microorganisms (GCM) 10K type strain sequencing project: providing services to taxonomists for standard genome sequencing and annotation.</title>
        <authorList>
            <consortium name="The Broad Institute Genomics Platform"/>
            <consortium name="The Broad Institute Genome Sequencing Center for Infectious Disease"/>
            <person name="Wu L."/>
            <person name="Ma J."/>
        </authorList>
    </citation>
    <scope>NUCLEOTIDE SEQUENCE [LARGE SCALE GENOMIC DNA]</scope>
    <source>
        <strain evidence="2 3">JCM 7356</strain>
    </source>
</reference>
<dbReference type="GO" id="GO:0008168">
    <property type="term" value="F:methyltransferase activity"/>
    <property type="evidence" value="ECO:0007669"/>
    <property type="project" value="UniProtKB-KW"/>
</dbReference>
<dbReference type="CDD" id="cd02440">
    <property type="entry name" value="AdoMet_MTases"/>
    <property type="match status" value="1"/>
</dbReference>
<name>A0ABN3EVV2_9ACTN</name>
<dbReference type="Gene3D" id="3.40.50.150">
    <property type="entry name" value="Vaccinia Virus protein VP39"/>
    <property type="match status" value="1"/>
</dbReference>
<dbReference type="Pfam" id="PF08242">
    <property type="entry name" value="Methyltransf_12"/>
    <property type="match status" value="1"/>
</dbReference>
<evidence type="ECO:0000313" key="3">
    <source>
        <dbReference type="Proteomes" id="UP001500305"/>
    </source>
</evidence>
<dbReference type="GO" id="GO:0032259">
    <property type="term" value="P:methylation"/>
    <property type="evidence" value="ECO:0007669"/>
    <property type="project" value="UniProtKB-KW"/>
</dbReference>
<dbReference type="InterPro" id="IPR029063">
    <property type="entry name" value="SAM-dependent_MTases_sf"/>
</dbReference>
<dbReference type="Proteomes" id="UP001500305">
    <property type="component" value="Unassembled WGS sequence"/>
</dbReference>
<organism evidence="2 3">
    <name type="scientific">Kitasatospora cystarginea</name>
    <dbReference type="NCBI Taxonomy" id="58350"/>
    <lineage>
        <taxon>Bacteria</taxon>
        <taxon>Bacillati</taxon>
        <taxon>Actinomycetota</taxon>
        <taxon>Actinomycetes</taxon>
        <taxon>Kitasatosporales</taxon>
        <taxon>Streptomycetaceae</taxon>
        <taxon>Kitasatospora</taxon>
    </lineage>
</organism>